<dbReference type="EMBL" id="KL198012">
    <property type="protein sequence ID" value="KDQ24025.1"/>
    <property type="molecule type" value="Genomic_DNA"/>
</dbReference>
<proteinExistence type="predicted"/>
<feature type="transmembrane region" description="Helical" evidence="1">
    <location>
        <begin position="49"/>
        <end position="70"/>
    </location>
</feature>
<name>A0A067NAN4_PLEO1</name>
<protein>
    <recommendedName>
        <fullName evidence="2">DUF6534 domain-containing protein</fullName>
    </recommendedName>
</protein>
<dbReference type="HOGENOM" id="CLU_046025_2_0_1"/>
<accession>A0A067NAN4</accession>
<reference evidence="4" key="1">
    <citation type="journal article" date="2014" name="Proc. Natl. Acad. Sci. U.S.A.">
        <title>Extensive sampling of basidiomycete genomes demonstrates inadequacy of the white-rot/brown-rot paradigm for wood decay fungi.</title>
        <authorList>
            <person name="Riley R."/>
            <person name="Salamov A.A."/>
            <person name="Brown D.W."/>
            <person name="Nagy L.G."/>
            <person name="Floudas D."/>
            <person name="Held B.W."/>
            <person name="Levasseur A."/>
            <person name="Lombard V."/>
            <person name="Morin E."/>
            <person name="Otillar R."/>
            <person name="Lindquist E.A."/>
            <person name="Sun H."/>
            <person name="LaButti K.M."/>
            <person name="Schmutz J."/>
            <person name="Jabbour D."/>
            <person name="Luo H."/>
            <person name="Baker S.E."/>
            <person name="Pisabarro A.G."/>
            <person name="Walton J.D."/>
            <person name="Blanchette R.A."/>
            <person name="Henrissat B."/>
            <person name="Martin F."/>
            <person name="Cullen D."/>
            <person name="Hibbett D.S."/>
            <person name="Grigoriev I.V."/>
        </authorList>
    </citation>
    <scope>NUCLEOTIDE SEQUENCE [LARGE SCALE GENOMIC DNA]</scope>
    <source>
        <strain evidence="4">PC15</strain>
    </source>
</reference>
<feature type="transmembrane region" description="Helical" evidence="1">
    <location>
        <begin position="119"/>
        <end position="139"/>
    </location>
</feature>
<keyword evidence="1" id="KW-0812">Transmembrane</keyword>
<feature type="transmembrane region" description="Helical" evidence="1">
    <location>
        <begin position="159"/>
        <end position="182"/>
    </location>
</feature>
<dbReference type="OrthoDB" id="3265526at2759"/>
<dbReference type="PANTHER" id="PTHR40465">
    <property type="entry name" value="CHROMOSOME 1, WHOLE GENOME SHOTGUN SEQUENCE"/>
    <property type="match status" value="1"/>
</dbReference>
<dbReference type="Pfam" id="PF20152">
    <property type="entry name" value="DUF6534"/>
    <property type="match status" value="1"/>
</dbReference>
<feature type="transmembrane region" description="Helical" evidence="1">
    <location>
        <begin position="203"/>
        <end position="227"/>
    </location>
</feature>
<feature type="transmembrane region" description="Helical" evidence="1">
    <location>
        <begin position="90"/>
        <end position="112"/>
    </location>
</feature>
<evidence type="ECO:0000256" key="1">
    <source>
        <dbReference type="SAM" id="Phobius"/>
    </source>
</evidence>
<evidence type="ECO:0000313" key="3">
    <source>
        <dbReference type="EMBL" id="KDQ24025.1"/>
    </source>
</evidence>
<keyword evidence="1" id="KW-1133">Transmembrane helix</keyword>
<sequence length="353" mass="39559">MATGPPDVRLLFGPMLLGVFLNMILYGILIVQMLSYFKMYRNDSLYMKLFVGYLLVVETANTALDMHIMYEPLILNFGLPDTIKRFPTLFVTEPLIIVLVSTPIQLFFAWRIYKVTRSYWVPAVIFLFSITALAGGVWTTAKLGIIQLFSRKPELHTPALLWFLSASVADICITVALVVSLTRRKTGFERTDSVIDKIIRMSVQTGAVTAFFAVADVIFFMALPVSLSISPFLIMSTLAHLYSKRTALNFIWDLALSKLYSNCLLSTLNARETLVNHPSLGSSNGNVNCNISASGPRRHTESFMPPRAPNCYELDTHVVKAREGSLVDDLEYGVTVTKVVEQLEEPAPKRSQW</sequence>
<dbReference type="VEuPathDB" id="FungiDB:PLEOSDRAFT_1108487"/>
<feature type="transmembrane region" description="Helical" evidence="1">
    <location>
        <begin position="12"/>
        <end position="37"/>
    </location>
</feature>
<organism evidence="3 4">
    <name type="scientific">Pleurotus ostreatus (strain PC15)</name>
    <name type="common">Oyster mushroom</name>
    <dbReference type="NCBI Taxonomy" id="1137138"/>
    <lineage>
        <taxon>Eukaryota</taxon>
        <taxon>Fungi</taxon>
        <taxon>Dikarya</taxon>
        <taxon>Basidiomycota</taxon>
        <taxon>Agaricomycotina</taxon>
        <taxon>Agaricomycetes</taxon>
        <taxon>Agaricomycetidae</taxon>
        <taxon>Agaricales</taxon>
        <taxon>Pleurotineae</taxon>
        <taxon>Pleurotaceae</taxon>
        <taxon>Pleurotus</taxon>
    </lineage>
</organism>
<dbReference type="InParanoid" id="A0A067NAN4"/>
<dbReference type="STRING" id="1137138.A0A067NAN4"/>
<dbReference type="Proteomes" id="UP000027073">
    <property type="component" value="Unassembled WGS sequence"/>
</dbReference>
<dbReference type="PANTHER" id="PTHR40465:SF1">
    <property type="entry name" value="DUF6534 DOMAIN-CONTAINING PROTEIN"/>
    <property type="match status" value="1"/>
</dbReference>
<dbReference type="AlphaFoldDB" id="A0A067NAN4"/>
<gene>
    <name evidence="3" type="ORF">PLEOSDRAFT_1108487</name>
</gene>
<evidence type="ECO:0000313" key="4">
    <source>
        <dbReference type="Proteomes" id="UP000027073"/>
    </source>
</evidence>
<dbReference type="InterPro" id="IPR045339">
    <property type="entry name" value="DUF6534"/>
</dbReference>
<evidence type="ECO:0000259" key="2">
    <source>
        <dbReference type="Pfam" id="PF20152"/>
    </source>
</evidence>
<feature type="domain" description="DUF6534" evidence="2">
    <location>
        <begin position="167"/>
        <end position="272"/>
    </location>
</feature>
<keyword evidence="1" id="KW-0472">Membrane</keyword>